<sequence>MAKPSNSQAKWEYIRGTRVKAAPLAFIIGTLLAIVTAAIRVAFNPPGEYRWAAVVIFAVCMAAPLIGLAWVLLVDRSTLPGATAHPELAVEHRWHTQAATNAFLTTVTVAGIGAALTSGTVSHVLVGIVLFEFLVYGVSYLWAKHR</sequence>
<keyword evidence="1" id="KW-1133">Transmembrane helix</keyword>
<gene>
    <name evidence="2" type="ORF">R6G71_04455</name>
    <name evidence="3" type="ORF">SAMN05421878_1109</name>
</gene>
<keyword evidence="4" id="KW-1185">Reference proteome</keyword>
<accession>A0A1G7D6E3</accession>
<dbReference type="RefSeq" id="WP_256332561.1">
    <property type="nucleotide sequence ID" value="NZ_FNAU01000010.1"/>
</dbReference>
<reference evidence="4" key="2">
    <citation type="submission" date="2016-10" db="EMBL/GenBank/DDBJ databases">
        <authorList>
            <person name="Varghese N."/>
        </authorList>
    </citation>
    <scope>NUCLEOTIDE SEQUENCE [LARGE SCALE GENOMIC DNA]</scope>
    <source>
        <strain evidence="4">DSM 20639</strain>
    </source>
</reference>
<feature type="transmembrane region" description="Helical" evidence="1">
    <location>
        <begin position="49"/>
        <end position="73"/>
    </location>
</feature>
<feature type="transmembrane region" description="Helical" evidence="1">
    <location>
        <begin position="21"/>
        <end position="43"/>
    </location>
</feature>
<name>A0A1G7D6E3_9ACTO</name>
<evidence type="ECO:0000313" key="3">
    <source>
        <dbReference type="EMBL" id="SDE47101.1"/>
    </source>
</evidence>
<reference evidence="3" key="1">
    <citation type="submission" date="2016-10" db="EMBL/GenBank/DDBJ databases">
        <authorList>
            <person name="de Groot N.N."/>
        </authorList>
    </citation>
    <scope>NUCLEOTIDE SEQUENCE [LARGE SCALE GENOMIC DNA]</scope>
    <source>
        <strain evidence="3">DSM 20639</strain>
    </source>
</reference>
<dbReference type="EMBL" id="FNAU01000010">
    <property type="protein sequence ID" value="SDE47101.1"/>
    <property type="molecule type" value="Genomic_DNA"/>
</dbReference>
<evidence type="ECO:0000256" key="1">
    <source>
        <dbReference type="SAM" id="Phobius"/>
    </source>
</evidence>
<keyword evidence="1" id="KW-0472">Membrane</keyword>
<dbReference type="AlphaFoldDB" id="A0A1G7D6E3"/>
<organism evidence="3 4">
    <name type="scientific">Actinobaculum suis</name>
    <dbReference type="NCBI Taxonomy" id="1657"/>
    <lineage>
        <taxon>Bacteria</taxon>
        <taxon>Bacillati</taxon>
        <taxon>Actinomycetota</taxon>
        <taxon>Actinomycetes</taxon>
        <taxon>Actinomycetales</taxon>
        <taxon>Actinomycetaceae</taxon>
        <taxon>Actinobaculum</taxon>
    </lineage>
</organism>
<feature type="transmembrane region" description="Helical" evidence="1">
    <location>
        <begin position="94"/>
        <end position="116"/>
    </location>
</feature>
<dbReference type="Proteomes" id="UP001273799">
    <property type="component" value="Unassembled WGS sequence"/>
</dbReference>
<dbReference type="Proteomes" id="UP000182744">
    <property type="component" value="Unassembled WGS sequence"/>
</dbReference>
<evidence type="ECO:0000313" key="4">
    <source>
        <dbReference type="Proteomes" id="UP000182744"/>
    </source>
</evidence>
<reference evidence="2" key="3">
    <citation type="submission" date="2023-10" db="EMBL/GenBank/DDBJ databases">
        <title>Whole Genome based description of the genera Actinobaculum and Actinotignum reveals a complex phylogenetic relationship within the species included in the genus Actinotignum.</title>
        <authorList>
            <person name="Jensen C.S."/>
            <person name="Dargis R."/>
            <person name="Kemp M."/>
            <person name="Christensen J.J."/>
        </authorList>
    </citation>
    <scope>NUCLEOTIDE SEQUENCE</scope>
    <source>
        <strain evidence="2">Actinobaculum_suis_CCUG19206T</strain>
    </source>
</reference>
<keyword evidence="1" id="KW-0812">Transmembrane</keyword>
<evidence type="ECO:0000313" key="2">
    <source>
        <dbReference type="EMBL" id="MDY5153301.1"/>
    </source>
</evidence>
<feature type="transmembrane region" description="Helical" evidence="1">
    <location>
        <begin position="122"/>
        <end position="143"/>
    </location>
</feature>
<protein>
    <submittedName>
        <fullName evidence="3">Uncharacterized protein</fullName>
    </submittedName>
</protein>
<proteinExistence type="predicted"/>
<dbReference type="EMBL" id="JAWNFU010000002">
    <property type="protein sequence ID" value="MDY5153301.1"/>
    <property type="molecule type" value="Genomic_DNA"/>
</dbReference>